<dbReference type="CDD" id="cd02138">
    <property type="entry name" value="TdsD-like"/>
    <property type="match status" value="1"/>
</dbReference>
<dbReference type="RefSeq" id="WP_096491079.1">
    <property type="nucleotide sequence ID" value="NZ_CP023445.1"/>
</dbReference>
<dbReference type="PANTHER" id="PTHR43673">
    <property type="entry name" value="NAD(P)H NITROREDUCTASE YDGI-RELATED"/>
    <property type="match status" value="1"/>
</dbReference>
<dbReference type="KEGG" id="apre:CNX65_01005"/>
<dbReference type="Proteomes" id="UP000218505">
    <property type="component" value="Chromosome"/>
</dbReference>
<name>A0A290YZ59_9PSEU</name>
<dbReference type="GO" id="GO:0016491">
    <property type="term" value="F:oxidoreductase activity"/>
    <property type="evidence" value="ECO:0007669"/>
    <property type="project" value="UniProtKB-KW"/>
</dbReference>
<dbReference type="EMBL" id="CP023445">
    <property type="protein sequence ID" value="ATE52037.1"/>
    <property type="molecule type" value="Genomic_DNA"/>
</dbReference>
<keyword evidence="6" id="KW-1185">Reference proteome</keyword>
<dbReference type="InterPro" id="IPR029479">
    <property type="entry name" value="Nitroreductase"/>
</dbReference>
<dbReference type="Pfam" id="PF00881">
    <property type="entry name" value="Nitroreductase"/>
    <property type="match status" value="2"/>
</dbReference>
<proteinExistence type="inferred from homology"/>
<gene>
    <name evidence="5" type="ORF">CNX65_01005</name>
</gene>
<feature type="domain" description="Nitroreductase" evidence="4">
    <location>
        <begin position="27"/>
        <end position="85"/>
    </location>
</feature>
<protein>
    <submittedName>
        <fullName evidence="5">Nitroreductase</fullName>
    </submittedName>
</protein>
<dbReference type="InterPro" id="IPR000415">
    <property type="entry name" value="Nitroreductase-like"/>
</dbReference>
<evidence type="ECO:0000313" key="6">
    <source>
        <dbReference type="Proteomes" id="UP000218505"/>
    </source>
</evidence>
<evidence type="ECO:0000256" key="1">
    <source>
        <dbReference type="ARBA" id="ARBA00007118"/>
    </source>
</evidence>
<comment type="similarity">
    <text evidence="1">Belongs to the nitroreductase family.</text>
</comment>
<feature type="region of interest" description="Disordered" evidence="3">
    <location>
        <begin position="174"/>
        <end position="195"/>
    </location>
</feature>
<dbReference type="Gene3D" id="3.40.109.10">
    <property type="entry name" value="NADH Oxidase"/>
    <property type="match status" value="1"/>
</dbReference>
<evidence type="ECO:0000256" key="3">
    <source>
        <dbReference type="SAM" id="MobiDB-lite"/>
    </source>
</evidence>
<accession>A0A290YZ59</accession>
<evidence type="ECO:0000256" key="2">
    <source>
        <dbReference type="ARBA" id="ARBA00023002"/>
    </source>
</evidence>
<organism evidence="5 6">
    <name type="scientific">Actinosynnema pretiosum</name>
    <dbReference type="NCBI Taxonomy" id="42197"/>
    <lineage>
        <taxon>Bacteria</taxon>
        <taxon>Bacillati</taxon>
        <taxon>Actinomycetota</taxon>
        <taxon>Actinomycetes</taxon>
        <taxon>Pseudonocardiales</taxon>
        <taxon>Pseudonocardiaceae</taxon>
        <taxon>Actinosynnema</taxon>
    </lineage>
</organism>
<feature type="domain" description="Nitroreductase" evidence="4">
    <location>
        <begin position="88"/>
        <end position="169"/>
    </location>
</feature>
<dbReference type="AlphaFoldDB" id="A0A290YZ59"/>
<sequence length="215" mass="22596">MARNGAGQDGTGQGGSGQGGLELAGVIADRWSPRAFDAGAALGDDEARSLFEAARWAASHGNTQPARFLLARRGEQAHERVFAALSRGNRTWAGSASALVVAALATSDARGPLPNAEFGLGLAVQNLVLQAVHLGLVAHQMGGFDPEALREAFSIPEDVRPVVVIAIGREGDGSDLPEDLREKDTRPRRRKPLAETVFSQEWGEAAFTPEAPATP</sequence>
<dbReference type="PANTHER" id="PTHR43673:SF10">
    <property type="entry name" value="NADH DEHYDROGENASE_NAD(P)H NITROREDUCTASE XCC3605-RELATED"/>
    <property type="match status" value="1"/>
</dbReference>
<reference evidence="5" key="1">
    <citation type="submission" date="2017-09" db="EMBL/GenBank/DDBJ databases">
        <title>Complete Genome Sequence of ansamitocin-producing Bacterium Actinosynnema pretiosum X47.</title>
        <authorList>
            <person name="Cao G."/>
            <person name="Zong G."/>
            <person name="Zhong C."/>
            <person name="Fu J."/>
        </authorList>
    </citation>
    <scope>NUCLEOTIDE SEQUENCE [LARGE SCALE GENOMIC DNA]</scope>
    <source>
        <strain evidence="5">X47</strain>
    </source>
</reference>
<evidence type="ECO:0000259" key="4">
    <source>
        <dbReference type="Pfam" id="PF00881"/>
    </source>
</evidence>
<keyword evidence="2" id="KW-0560">Oxidoreductase</keyword>
<dbReference type="SUPFAM" id="SSF55469">
    <property type="entry name" value="FMN-dependent nitroreductase-like"/>
    <property type="match status" value="1"/>
</dbReference>
<evidence type="ECO:0000313" key="5">
    <source>
        <dbReference type="EMBL" id="ATE52037.1"/>
    </source>
</evidence>